<proteinExistence type="predicted"/>
<keyword evidence="2" id="KW-1185">Reference proteome</keyword>
<protein>
    <submittedName>
        <fullName evidence="1">Uncharacterized protein</fullName>
    </submittedName>
</protein>
<dbReference type="OrthoDB" id="10066002at2759"/>
<dbReference type="PANTHER" id="PTHR31025:SF9">
    <property type="entry name" value="SI:DKEY-286J15.1"/>
    <property type="match status" value="1"/>
</dbReference>
<dbReference type="AlphaFoldDB" id="A0A6S7IPC9"/>
<evidence type="ECO:0000313" key="1">
    <source>
        <dbReference type="EMBL" id="CAB4019526.1"/>
    </source>
</evidence>
<dbReference type="InterPro" id="IPR013761">
    <property type="entry name" value="SAM/pointed_sf"/>
</dbReference>
<dbReference type="EMBL" id="CACRXK020010509">
    <property type="protein sequence ID" value="CAB4019526.1"/>
    <property type="molecule type" value="Genomic_DNA"/>
</dbReference>
<dbReference type="PANTHER" id="PTHR31025">
    <property type="entry name" value="SI:CH211-196P9.1-RELATED"/>
    <property type="match status" value="1"/>
</dbReference>
<feature type="non-terminal residue" evidence="1">
    <location>
        <position position="1"/>
    </location>
</feature>
<comment type="caution">
    <text evidence="1">The sequence shown here is derived from an EMBL/GenBank/DDBJ whole genome shotgun (WGS) entry which is preliminary data.</text>
</comment>
<gene>
    <name evidence="1" type="ORF">PACLA_8A035822</name>
</gene>
<reference evidence="1" key="1">
    <citation type="submission" date="2020-04" db="EMBL/GenBank/DDBJ databases">
        <authorList>
            <person name="Alioto T."/>
            <person name="Alioto T."/>
            <person name="Gomez Garrido J."/>
        </authorList>
    </citation>
    <scope>NUCLEOTIDE SEQUENCE</scope>
    <source>
        <strain evidence="1">A484AB</strain>
    </source>
</reference>
<dbReference type="Proteomes" id="UP001152795">
    <property type="component" value="Unassembled WGS sequence"/>
</dbReference>
<evidence type="ECO:0000313" key="2">
    <source>
        <dbReference type="Proteomes" id="UP001152795"/>
    </source>
</evidence>
<sequence>NLIDTEAFLLLDETNLKEMNLAVGPRIKLLKKLQELQAAESEDMDCIVSASTSKSADNLEVPIITKRPLTPNLQAPGNKADSIQYVKKSKHDFNVRSIIEGHTEGPAILTELDRGELSRKMRIKMVQILVADIIENFGDRLISWVEMDFRILYPDVAENLFLRMVPTLVKKILSYAHLQGTKWLSYLNIRTENLKTDEQKMNIAISLLPCILPTGRNGEKRCSIDEAMRSFLDVKPIGTNMPKLLEEASRSPFILAIGARESPNQVFVVVDGQGLEQPSLVKAVDVCFKLFYILDVHYPWQCAVTWEFIQKVLYGIEDKLKGKTSPAVIAMRAALNK</sequence>
<organism evidence="1 2">
    <name type="scientific">Paramuricea clavata</name>
    <name type="common">Red gorgonian</name>
    <name type="synonym">Violescent sea-whip</name>
    <dbReference type="NCBI Taxonomy" id="317549"/>
    <lineage>
        <taxon>Eukaryota</taxon>
        <taxon>Metazoa</taxon>
        <taxon>Cnidaria</taxon>
        <taxon>Anthozoa</taxon>
        <taxon>Octocorallia</taxon>
        <taxon>Malacalcyonacea</taxon>
        <taxon>Plexauridae</taxon>
        <taxon>Paramuricea</taxon>
    </lineage>
</organism>
<name>A0A6S7IPC9_PARCT</name>
<dbReference type="Gene3D" id="1.10.150.50">
    <property type="entry name" value="Transcription Factor, Ets-1"/>
    <property type="match status" value="1"/>
</dbReference>
<accession>A0A6S7IPC9</accession>